<protein>
    <submittedName>
        <fullName evidence="1">Uncharacterized protein</fullName>
    </submittedName>
</protein>
<evidence type="ECO:0000313" key="1">
    <source>
        <dbReference type="EMBL" id="KAJ7320940.1"/>
    </source>
</evidence>
<reference evidence="1" key="1">
    <citation type="submission" date="2023-03" db="EMBL/GenBank/DDBJ databases">
        <title>Massive genome expansion in bonnet fungi (Mycena s.s.) driven by repeated elements and novel gene families across ecological guilds.</title>
        <authorList>
            <consortium name="Lawrence Berkeley National Laboratory"/>
            <person name="Harder C.B."/>
            <person name="Miyauchi S."/>
            <person name="Viragh M."/>
            <person name="Kuo A."/>
            <person name="Thoen E."/>
            <person name="Andreopoulos B."/>
            <person name="Lu D."/>
            <person name="Skrede I."/>
            <person name="Drula E."/>
            <person name="Henrissat B."/>
            <person name="Morin E."/>
            <person name="Kohler A."/>
            <person name="Barry K."/>
            <person name="LaButti K."/>
            <person name="Morin E."/>
            <person name="Salamov A."/>
            <person name="Lipzen A."/>
            <person name="Mereny Z."/>
            <person name="Hegedus B."/>
            <person name="Baldrian P."/>
            <person name="Stursova M."/>
            <person name="Weitz H."/>
            <person name="Taylor A."/>
            <person name="Grigoriev I.V."/>
            <person name="Nagy L.G."/>
            <person name="Martin F."/>
            <person name="Kauserud H."/>
        </authorList>
    </citation>
    <scope>NUCLEOTIDE SEQUENCE</scope>
    <source>
        <strain evidence="1">CBHHK002</strain>
    </source>
</reference>
<dbReference type="AlphaFoldDB" id="A0AAD6ZFT3"/>
<proteinExistence type="predicted"/>
<sequence length="189" mass="20726">MATFTEEALDLAPSMERGYALSPMTELEHNYLSHSEIEASFFERATSISSKHNVESMDILDRGVSLCTKVNEEAQVHAEVVGNLGALETKVDKETRRDKPGYEQQEGYTGGGCRGTIWCALHGAGGGQGRVEGLGMRKNVGMWFGPSMVEGVLIFRIFSGFPLSILFRSFGSDLSNSVRMRLVLRLASI</sequence>
<name>A0AAD6ZFT3_9AGAR</name>
<comment type="caution">
    <text evidence="1">The sequence shown here is derived from an EMBL/GenBank/DDBJ whole genome shotgun (WGS) entry which is preliminary data.</text>
</comment>
<accession>A0AAD6ZFT3</accession>
<gene>
    <name evidence="1" type="ORF">DFH08DRAFT_818763</name>
</gene>
<organism evidence="1 2">
    <name type="scientific">Mycena albidolilacea</name>
    <dbReference type="NCBI Taxonomy" id="1033008"/>
    <lineage>
        <taxon>Eukaryota</taxon>
        <taxon>Fungi</taxon>
        <taxon>Dikarya</taxon>
        <taxon>Basidiomycota</taxon>
        <taxon>Agaricomycotina</taxon>
        <taxon>Agaricomycetes</taxon>
        <taxon>Agaricomycetidae</taxon>
        <taxon>Agaricales</taxon>
        <taxon>Marasmiineae</taxon>
        <taxon>Mycenaceae</taxon>
        <taxon>Mycena</taxon>
    </lineage>
</organism>
<dbReference type="EMBL" id="JARIHO010000052">
    <property type="protein sequence ID" value="KAJ7320940.1"/>
    <property type="molecule type" value="Genomic_DNA"/>
</dbReference>
<evidence type="ECO:0000313" key="2">
    <source>
        <dbReference type="Proteomes" id="UP001218218"/>
    </source>
</evidence>
<dbReference type="Proteomes" id="UP001218218">
    <property type="component" value="Unassembled WGS sequence"/>
</dbReference>
<keyword evidence="2" id="KW-1185">Reference proteome</keyword>